<evidence type="ECO:0000256" key="1">
    <source>
        <dbReference type="ARBA" id="ARBA00022448"/>
    </source>
</evidence>
<comment type="similarity">
    <text evidence="8">Belongs to the 4Fe4S bacterial-type ferredoxin family. RnfC subfamily.</text>
</comment>
<comment type="cofactor">
    <cofactor evidence="8">
        <name>[4Fe-4S] cluster</name>
        <dbReference type="ChEBI" id="CHEBI:49883"/>
    </cofactor>
    <text evidence="8">Binds 2 [4Fe-4S] clusters per subunit.</text>
</comment>
<feature type="region of interest" description="Disordered" evidence="9">
    <location>
        <begin position="520"/>
        <end position="658"/>
    </location>
</feature>
<dbReference type="Proteomes" id="UP001249020">
    <property type="component" value="Unassembled WGS sequence"/>
</dbReference>
<feature type="compositionally biased region" description="Low complexity" evidence="9">
    <location>
        <begin position="607"/>
        <end position="619"/>
    </location>
</feature>
<feature type="compositionally biased region" description="Basic and acidic residues" evidence="9">
    <location>
        <begin position="471"/>
        <end position="492"/>
    </location>
</feature>
<evidence type="ECO:0000259" key="10">
    <source>
        <dbReference type="PROSITE" id="PS51379"/>
    </source>
</evidence>
<dbReference type="Gene3D" id="3.40.50.11540">
    <property type="entry name" value="NADH-ubiquinone oxidoreductase 51kDa subunit"/>
    <property type="match status" value="1"/>
</dbReference>
<evidence type="ECO:0000256" key="5">
    <source>
        <dbReference type="ARBA" id="ARBA00022982"/>
    </source>
</evidence>
<dbReference type="Pfam" id="PF12838">
    <property type="entry name" value="Fer4_7"/>
    <property type="match status" value="1"/>
</dbReference>
<dbReference type="AlphaFoldDB" id="A0AAW8R257"/>
<feature type="domain" description="4Fe-4S ferredoxin-type" evidence="10">
    <location>
        <begin position="373"/>
        <end position="403"/>
    </location>
</feature>
<organism evidence="11 12">
    <name type="scientific">Brumicola blandensis</name>
    <dbReference type="NCBI Taxonomy" id="3075611"/>
    <lineage>
        <taxon>Bacteria</taxon>
        <taxon>Pseudomonadati</taxon>
        <taxon>Pseudomonadota</taxon>
        <taxon>Gammaproteobacteria</taxon>
        <taxon>Alteromonadales</taxon>
        <taxon>Alteromonadaceae</taxon>
        <taxon>Brumicola</taxon>
    </lineage>
</organism>
<feature type="compositionally biased region" description="Basic and acidic residues" evidence="9">
    <location>
        <begin position="554"/>
        <end position="566"/>
    </location>
</feature>
<keyword evidence="1 8" id="KW-0813">Transport</keyword>
<dbReference type="FunFam" id="3.30.70.20:FF:000044">
    <property type="entry name" value="Ion-translocating oxidoreductase complex subunit C"/>
    <property type="match status" value="1"/>
</dbReference>
<keyword evidence="2 8" id="KW-0004">4Fe-4S</keyword>
<dbReference type="NCBIfam" id="NF003454">
    <property type="entry name" value="PRK05035.1"/>
    <property type="match status" value="1"/>
</dbReference>
<proteinExistence type="inferred from homology"/>
<dbReference type="PANTHER" id="PTHR43034:SF2">
    <property type="entry name" value="ION-TRANSLOCATING OXIDOREDUCTASE COMPLEX SUBUNIT C"/>
    <property type="match status" value="1"/>
</dbReference>
<evidence type="ECO:0000256" key="2">
    <source>
        <dbReference type="ARBA" id="ARBA00022485"/>
    </source>
</evidence>
<feature type="binding site" evidence="8">
    <location>
        <position position="393"/>
    </location>
    <ligand>
        <name>[4Fe-4S] cluster</name>
        <dbReference type="ChEBI" id="CHEBI:49883"/>
        <label>2</label>
    </ligand>
</feature>
<evidence type="ECO:0000256" key="6">
    <source>
        <dbReference type="ARBA" id="ARBA00023004"/>
    </source>
</evidence>
<dbReference type="Pfam" id="PF13375">
    <property type="entry name" value="RnfC_N"/>
    <property type="match status" value="1"/>
</dbReference>
<dbReference type="GO" id="GO:0051539">
    <property type="term" value="F:4 iron, 4 sulfur cluster binding"/>
    <property type="evidence" value="ECO:0007669"/>
    <property type="project" value="UniProtKB-KW"/>
</dbReference>
<comment type="function">
    <text evidence="8">Part of a membrane-bound complex that couples electron transfer with translocation of ions across the membrane.</text>
</comment>
<dbReference type="EC" id="7.-.-.-" evidence="8"/>
<keyword evidence="6 8" id="KW-0408">Iron</keyword>
<evidence type="ECO:0000256" key="3">
    <source>
        <dbReference type="ARBA" id="ARBA00022723"/>
    </source>
</evidence>
<sequence length="658" mass="71325">MFADYDKIIERLSLKQLWDFPGGVHPAQEKELSNQSNIEALALPELFYVPVKQHIGIHGDLLVNEGDKVLKGQALTSREQAMSVPVHAPSSGTVKSIKEHVSAHPSGIPELTVCIEADGKDTWCDLKPIVDYTKASKTDVIQAICDAGISGMGGAGFPTHIKSSNVKPIEFLIINGIECEPYITSDDRLMREHAWQIRQGIDILVHILSPKQVIVAVEDNKPEAFETLSIACQQKENYHLISVPTKYPAGGEKQLIQVLTSREVPAHGLPVDVGCIMYNVGTCYAIADAIVEGKPLIERVVTLTGQGLSNAKNVWARLGTPVSHLIDSAAYDASKQKEARFIMGGPMMGFAITSLQTPVVKITNCILVPSDNELPHIDDERACIRCSACADACPASLLPQQLFWYSKAKELDKAEEYNLFDCIECGACAYVCPSEIPLVHYYRQTKADIRNQKEEKAKSDRAKIRFEARKARLQREKEEREEKHRLAAEARKASMKSDGGAAKDKIAAALARAKAKKEALAKKASGTEATEPTNEQVEKTDSPAQAESAGAIADKAEDQKKAAAAEKKKKVAATIAKAKAKKAAQAKEADTPSESAKSVEQAEPTEKSTATEQASASSSEDAKKKAAAAEKKKKVAAAVARAKAKKKAEAAKKENKES</sequence>
<comment type="subcellular location">
    <subcellularLocation>
        <location evidence="8">Cell inner membrane</location>
        <topology evidence="8">Peripheral membrane protein</topology>
    </subcellularLocation>
</comment>
<protein>
    <recommendedName>
        <fullName evidence="8">Ion-translocating oxidoreductase complex subunit C</fullName>
        <ecNumber evidence="8">7.-.-.-</ecNumber>
    </recommendedName>
    <alternativeName>
        <fullName evidence="8">Rnf electron transport complex subunit C</fullName>
    </alternativeName>
</protein>
<keyword evidence="5 8" id="KW-0249">Electron transport</keyword>
<dbReference type="PROSITE" id="PS00198">
    <property type="entry name" value="4FE4S_FER_1"/>
    <property type="match status" value="1"/>
</dbReference>
<keyword evidence="7 8" id="KW-0411">Iron-sulfur</keyword>
<feature type="binding site" evidence="8">
    <location>
        <position position="425"/>
    </location>
    <ligand>
        <name>[4Fe-4S] cluster</name>
        <dbReference type="ChEBI" id="CHEBI:49883"/>
        <label>2</label>
    </ligand>
</feature>
<feature type="binding site" evidence="8">
    <location>
        <position position="383"/>
    </location>
    <ligand>
        <name>[4Fe-4S] cluster</name>
        <dbReference type="ChEBI" id="CHEBI:49883"/>
        <label>1</label>
    </ligand>
</feature>
<gene>
    <name evidence="11" type="primary">rsxC</name>
    <name evidence="8" type="synonym">rnfC</name>
    <name evidence="11" type="ORF">RM544_10475</name>
</gene>
<feature type="binding site" evidence="8">
    <location>
        <position position="386"/>
    </location>
    <ligand>
        <name>[4Fe-4S] cluster</name>
        <dbReference type="ChEBI" id="CHEBI:49883"/>
        <label>1</label>
    </ligand>
</feature>
<dbReference type="NCBIfam" id="TIGR01945">
    <property type="entry name" value="rnfC"/>
    <property type="match status" value="1"/>
</dbReference>
<dbReference type="GO" id="GO:0005886">
    <property type="term" value="C:plasma membrane"/>
    <property type="evidence" value="ECO:0007669"/>
    <property type="project" value="UniProtKB-SubCell"/>
</dbReference>
<dbReference type="InterPro" id="IPR017896">
    <property type="entry name" value="4Fe4S_Fe-S-bd"/>
</dbReference>
<evidence type="ECO:0000313" key="11">
    <source>
        <dbReference type="EMBL" id="MDT0582965.1"/>
    </source>
</evidence>
<dbReference type="EMBL" id="JAVRIE010000003">
    <property type="protein sequence ID" value="MDT0582965.1"/>
    <property type="molecule type" value="Genomic_DNA"/>
</dbReference>
<evidence type="ECO:0000256" key="7">
    <source>
        <dbReference type="ARBA" id="ARBA00023014"/>
    </source>
</evidence>
<accession>A0AAW8R257</accession>
<feature type="domain" description="4Fe-4S ferredoxin-type" evidence="10">
    <location>
        <begin position="413"/>
        <end position="442"/>
    </location>
</feature>
<feature type="binding site" evidence="8">
    <location>
        <position position="422"/>
    </location>
    <ligand>
        <name>[4Fe-4S] cluster</name>
        <dbReference type="ChEBI" id="CHEBI:49883"/>
        <label>2</label>
    </ligand>
</feature>
<name>A0AAW8R257_9ALTE</name>
<keyword evidence="8" id="KW-1278">Translocase</keyword>
<evidence type="ECO:0000313" key="12">
    <source>
        <dbReference type="Proteomes" id="UP001249020"/>
    </source>
</evidence>
<dbReference type="InterPro" id="IPR037225">
    <property type="entry name" value="Nuo51_FMN-bd_sf"/>
</dbReference>
<keyword evidence="12" id="KW-1185">Reference proteome</keyword>
<feature type="compositionally biased region" description="Basic and acidic residues" evidence="9">
    <location>
        <begin position="647"/>
        <end position="658"/>
    </location>
</feature>
<keyword evidence="8" id="KW-0472">Membrane</keyword>
<evidence type="ECO:0000256" key="4">
    <source>
        <dbReference type="ARBA" id="ARBA00022737"/>
    </source>
</evidence>
<keyword evidence="8" id="KW-1003">Cell membrane</keyword>
<comment type="subunit">
    <text evidence="8">The complex is composed of six subunits: RnfA, RnfB, RnfC, RnfD, RnfE and RnfG.</text>
</comment>
<comment type="caution">
    <text evidence="11">The sequence shown here is derived from an EMBL/GenBank/DDBJ whole genome shotgun (WGS) entry which is preliminary data.</text>
</comment>
<dbReference type="PANTHER" id="PTHR43034">
    <property type="entry name" value="ION-TRANSLOCATING OXIDOREDUCTASE COMPLEX SUBUNIT C"/>
    <property type="match status" value="1"/>
</dbReference>
<feature type="binding site" evidence="8">
    <location>
        <position position="389"/>
    </location>
    <ligand>
        <name>[4Fe-4S] cluster</name>
        <dbReference type="ChEBI" id="CHEBI:49883"/>
        <label>1</label>
    </ligand>
</feature>
<keyword evidence="4 8" id="KW-0677">Repeat</keyword>
<feature type="binding site" evidence="8">
    <location>
        <position position="432"/>
    </location>
    <ligand>
        <name>[4Fe-4S] cluster</name>
        <dbReference type="ChEBI" id="CHEBI:49883"/>
        <label>1</label>
    </ligand>
</feature>
<dbReference type="SUPFAM" id="SSF46548">
    <property type="entry name" value="alpha-helical ferredoxin"/>
    <property type="match status" value="1"/>
</dbReference>
<dbReference type="PROSITE" id="PS51379">
    <property type="entry name" value="4FE4S_FER_2"/>
    <property type="match status" value="2"/>
</dbReference>
<dbReference type="InterPro" id="IPR011538">
    <property type="entry name" value="Nuo51_FMN-bd"/>
</dbReference>
<reference evidence="11 12" key="1">
    <citation type="submission" date="2023-09" db="EMBL/GenBank/DDBJ databases">
        <authorList>
            <person name="Rey-Velasco X."/>
        </authorList>
    </citation>
    <scope>NUCLEOTIDE SEQUENCE [LARGE SCALE GENOMIC DNA]</scope>
    <source>
        <strain evidence="11 12">W409</strain>
    </source>
</reference>
<evidence type="ECO:0000256" key="9">
    <source>
        <dbReference type="SAM" id="MobiDB-lite"/>
    </source>
</evidence>
<evidence type="ECO:0000256" key="8">
    <source>
        <dbReference type="HAMAP-Rule" id="MF_00461"/>
    </source>
</evidence>
<dbReference type="InterPro" id="IPR010208">
    <property type="entry name" value="Ion_transpt_RnfC/RsxC"/>
</dbReference>
<dbReference type="Pfam" id="PF01512">
    <property type="entry name" value="Complex1_51K"/>
    <property type="match status" value="1"/>
</dbReference>
<dbReference type="GO" id="GO:0022900">
    <property type="term" value="P:electron transport chain"/>
    <property type="evidence" value="ECO:0007669"/>
    <property type="project" value="UniProtKB-UniRule"/>
</dbReference>
<feature type="region of interest" description="Disordered" evidence="9">
    <location>
        <begin position="471"/>
        <end position="502"/>
    </location>
</feature>
<keyword evidence="8" id="KW-0997">Cell inner membrane</keyword>
<dbReference type="InterPro" id="IPR026902">
    <property type="entry name" value="RnfC_N"/>
</dbReference>
<dbReference type="SUPFAM" id="SSF142019">
    <property type="entry name" value="Nqo1 FMN-binding domain-like"/>
    <property type="match status" value="1"/>
</dbReference>
<dbReference type="RefSeq" id="WP_311361732.1">
    <property type="nucleotide sequence ID" value="NZ_JAVRIE010000003.1"/>
</dbReference>
<dbReference type="Gene3D" id="3.30.70.20">
    <property type="match status" value="1"/>
</dbReference>
<feature type="binding site" evidence="8">
    <location>
        <position position="428"/>
    </location>
    <ligand>
        <name>[4Fe-4S] cluster</name>
        <dbReference type="ChEBI" id="CHEBI:49883"/>
        <label>2</label>
    </ligand>
</feature>
<dbReference type="HAMAP" id="MF_00461">
    <property type="entry name" value="RsxC_RnfC"/>
    <property type="match status" value="1"/>
</dbReference>
<dbReference type="GO" id="GO:0046872">
    <property type="term" value="F:metal ion binding"/>
    <property type="evidence" value="ECO:0007669"/>
    <property type="project" value="UniProtKB-KW"/>
</dbReference>
<keyword evidence="3 8" id="KW-0479">Metal-binding</keyword>
<dbReference type="InterPro" id="IPR017900">
    <property type="entry name" value="4Fe4S_Fe_S_CS"/>
</dbReference>
<feature type="compositionally biased region" description="Basic and acidic residues" evidence="9">
    <location>
        <begin position="620"/>
        <end position="630"/>
    </location>
</feature>
<dbReference type="GO" id="GO:0009055">
    <property type="term" value="F:electron transfer activity"/>
    <property type="evidence" value="ECO:0007669"/>
    <property type="project" value="InterPro"/>
</dbReference>